<dbReference type="SUPFAM" id="SSF53850">
    <property type="entry name" value="Periplasmic binding protein-like II"/>
    <property type="match status" value="1"/>
</dbReference>
<keyword evidence="1" id="KW-1133">Transmembrane helix</keyword>
<reference evidence="2" key="1">
    <citation type="submission" date="2021-05" db="EMBL/GenBank/DDBJ databases">
        <authorList>
            <person name="Kaiqin L."/>
            <person name="Jian G."/>
        </authorList>
    </citation>
    <scope>NUCLEOTIDE SEQUENCE</scope>
    <source>
        <strain evidence="2">HDS5</strain>
    </source>
</reference>
<dbReference type="AlphaFoldDB" id="A0A975LCY6"/>
<sequence length="387" mass="41913">MPRSLGTRGVRGRTIIPKEIVYTSPRRPGRLQTPLIVGATVLSVALFGGALHWALPGLVGRSEPVHVDEDADTPSYAGDYLVGEAAWGLSTSRLARTICETWTEEVDGVTFSEQVASDHLDPGAEFLALEREIDAPRNGAAYRNDVVLTHNTWYTRLREGTLDVLDGDPVREPENVMVLGNVSPLTLQYVVGADSDIHTLEDLAGTTALIAWEDPETLELSDLVLLAAGLDPLAMDVTSGYDFDTHTPQQVLIEGDVDVYVLLDEVGNAELDHFERQGMEPRVLEIPEEVVATVGRVDPSYTSLTVEAGTLPGHDGEVNMMASWETLYAHADLDEDLAYELVGAVYEDLGDRVPGQVTATVEQALSGVAADRVHPGAARYFSERGVL</sequence>
<evidence type="ECO:0000313" key="2">
    <source>
        <dbReference type="EMBL" id="QVJ03345.1"/>
    </source>
</evidence>
<dbReference type="Pfam" id="PF16868">
    <property type="entry name" value="NMT1_3"/>
    <property type="match status" value="1"/>
</dbReference>
<evidence type="ECO:0000256" key="1">
    <source>
        <dbReference type="SAM" id="Phobius"/>
    </source>
</evidence>
<name>A0A975LCY6_9ACTN</name>
<dbReference type="EMBL" id="CP074402">
    <property type="protein sequence ID" value="QVJ03345.1"/>
    <property type="molecule type" value="Genomic_DNA"/>
</dbReference>
<evidence type="ECO:0008006" key="4">
    <source>
        <dbReference type="Google" id="ProtNLM"/>
    </source>
</evidence>
<dbReference type="Proteomes" id="UP000682416">
    <property type="component" value="Chromosome"/>
</dbReference>
<evidence type="ECO:0000313" key="3">
    <source>
        <dbReference type="Proteomes" id="UP000682416"/>
    </source>
</evidence>
<dbReference type="InterPro" id="IPR011852">
    <property type="entry name" value="TRAP_TAXI"/>
</dbReference>
<keyword evidence="1" id="KW-0812">Transmembrane</keyword>
<proteinExistence type="predicted"/>
<dbReference type="PANTHER" id="PTHR42941">
    <property type="entry name" value="SLL1037 PROTEIN"/>
    <property type="match status" value="1"/>
</dbReference>
<protein>
    <recommendedName>
        <fullName evidence="4">TAXI family TRAP transporter solute-binding subunit</fullName>
    </recommendedName>
</protein>
<feature type="transmembrane region" description="Helical" evidence="1">
    <location>
        <begin position="35"/>
        <end position="55"/>
    </location>
</feature>
<dbReference type="Gene3D" id="3.40.190.10">
    <property type="entry name" value="Periplasmic binding protein-like II"/>
    <property type="match status" value="2"/>
</dbReference>
<dbReference type="KEGG" id="nec:KGD82_20435"/>
<gene>
    <name evidence="2" type="ORF">KGD82_20435</name>
</gene>
<keyword evidence="1" id="KW-0472">Membrane</keyword>
<dbReference type="PANTHER" id="PTHR42941:SF1">
    <property type="entry name" value="SLL1037 PROTEIN"/>
    <property type="match status" value="1"/>
</dbReference>
<organism evidence="2 3">
    <name type="scientific">Nocardiopsis eucommiae</name>
    <dbReference type="NCBI Taxonomy" id="2831970"/>
    <lineage>
        <taxon>Bacteria</taxon>
        <taxon>Bacillati</taxon>
        <taxon>Actinomycetota</taxon>
        <taxon>Actinomycetes</taxon>
        <taxon>Streptosporangiales</taxon>
        <taxon>Nocardiopsidaceae</taxon>
        <taxon>Nocardiopsis</taxon>
    </lineage>
</organism>
<keyword evidence="3" id="KW-1185">Reference proteome</keyword>
<accession>A0A975LCY6</accession>